<dbReference type="InterPro" id="IPR041469">
    <property type="entry name" value="Subtilisin-like_FN3"/>
</dbReference>
<dbReference type="GO" id="GO:0004252">
    <property type="term" value="F:serine-type endopeptidase activity"/>
    <property type="evidence" value="ECO:0007669"/>
    <property type="project" value="InterPro"/>
</dbReference>
<dbReference type="InterPro" id="IPR003137">
    <property type="entry name" value="PA_domain"/>
</dbReference>
<dbReference type="PROSITE" id="PS00138">
    <property type="entry name" value="SUBTILASE_SER"/>
    <property type="match status" value="1"/>
</dbReference>
<sequence>MYKICWATGCFDSDLLAGFESAIADGVDVISLSVGSDPLDYYNDAIAIGTFAAIWKGIVVSCSAGNSGPGAKSVSNLAPWIFTIAASSIDRDFPAPAVLGNKESFRGESLFVSEDTPKILPLVYAGNAVVDGGNASDAGLCADPALFNKSMVKGAAVFCDRGGDIARVFKGFAVQQAGGAAMILGNDEASGNELIADAHVLPATLVDHADALTIKEYISTDPYPTAHIDFQGTKLGFKPAPAVTAFSSRGPNLITPEILKPDITAPGLNILAAWTGFAGPTGVPEDTRQVEFNIISGTSMSCPHVAGVTALLKAAKPKWSPAAIRSALMTSARTIDNTGKTITDKSTENATDPTAFGAGHIHPNAALNPGLIYDITPEDYVDFLCSLGYTESMLSVFVSSYDCSNSSISKPGDLNYPSFSAVFNQSMNSTYTSTFTRTVTNVGFPNSTYTVSVVNPQYVNVSVEPSTLAFEHAYQKLSYTLTLSAEPLLFIPENPEALSFGSLVWSDGYHKVQSPISCMWQG</sequence>
<comment type="similarity">
    <text evidence="1 6">Belongs to the peptidase S8 family.</text>
</comment>
<dbReference type="OrthoDB" id="206201at2759"/>
<evidence type="ECO:0000313" key="10">
    <source>
        <dbReference type="EMBL" id="KAI5079122.1"/>
    </source>
</evidence>
<evidence type="ECO:0000259" key="7">
    <source>
        <dbReference type="Pfam" id="PF00082"/>
    </source>
</evidence>
<feature type="domain" description="Peptidase S8/S53" evidence="7">
    <location>
        <begin position="2"/>
        <end position="359"/>
    </location>
</feature>
<dbReference type="CDD" id="cd02120">
    <property type="entry name" value="PA_subtilisin_like"/>
    <property type="match status" value="1"/>
</dbReference>
<evidence type="ECO:0000256" key="6">
    <source>
        <dbReference type="PROSITE-ProRule" id="PRU01240"/>
    </source>
</evidence>
<evidence type="ECO:0000259" key="8">
    <source>
        <dbReference type="Pfam" id="PF02225"/>
    </source>
</evidence>
<dbReference type="Pfam" id="PF17766">
    <property type="entry name" value="fn3_6"/>
    <property type="match status" value="1"/>
</dbReference>
<evidence type="ECO:0000256" key="1">
    <source>
        <dbReference type="ARBA" id="ARBA00011073"/>
    </source>
</evidence>
<dbReference type="Gene3D" id="2.60.40.2310">
    <property type="match status" value="1"/>
</dbReference>
<evidence type="ECO:0000256" key="5">
    <source>
        <dbReference type="ARBA" id="ARBA00022825"/>
    </source>
</evidence>
<evidence type="ECO:0000256" key="3">
    <source>
        <dbReference type="ARBA" id="ARBA00022729"/>
    </source>
</evidence>
<dbReference type="InterPro" id="IPR045051">
    <property type="entry name" value="SBT"/>
</dbReference>
<reference evidence="10" key="1">
    <citation type="submission" date="2021-01" db="EMBL/GenBank/DDBJ databases">
        <title>Adiantum capillus-veneris genome.</title>
        <authorList>
            <person name="Fang Y."/>
            <person name="Liao Q."/>
        </authorList>
    </citation>
    <scope>NUCLEOTIDE SEQUENCE</scope>
    <source>
        <strain evidence="10">H3</strain>
        <tissue evidence="10">Leaf</tissue>
    </source>
</reference>
<feature type="domain" description="Subtilisin-like protease fibronectin type-III" evidence="9">
    <location>
        <begin position="413"/>
        <end position="517"/>
    </location>
</feature>
<comment type="caution">
    <text evidence="10">The sequence shown here is derived from an EMBL/GenBank/DDBJ whole genome shotgun (WGS) entry which is preliminary data.</text>
</comment>
<dbReference type="InterPro" id="IPR000209">
    <property type="entry name" value="Peptidase_S8/S53_dom"/>
</dbReference>
<dbReference type="InterPro" id="IPR023828">
    <property type="entry name" value="Peptidase_S8_Ser-AS"/>
</dbReference>
<dbReference type="SUPFAM" id="SSF52743">
    <property type="entry name" value="Subtilisin-like"/>
    <property type="match status" value="1"/>
</dbReference>
<gene>
    <name evidence="10" type="ORF">GOP47_0006793</name>
</gene>
<comment type="caution">
    <text evidence="6">Lacks conserved residue(s) required for the propagation of feature annotation.</text>
</comment>
<dbReference type="Pfam" id="PF02225">
    <property type="entry name" value="PA"/>
    <property type="match status" value="1"/>
</dbReference>
<keyword evidence="11" id="KW-1185">Reference proteome</keyword>
<dbReference type="PANTHER" id="PTHR10795">
    <property type="entry name" value="PROPROTEIN CONVERTASE SUBTILISIN/KEXIN"/>
    <property type="match status" value="1"/>
</dbReference>
<name>A0A9D4V538_ADICA</name>
<dbReference type="InterPro" id="IPR036852">
    <property type="entry name" value="Peptidase_S8/S53_dom_sf"/>
</dbReference>
<organism evidence="10 11">
    <name type="scientific">Adiantum capillus-veneris</name>
    <name type="common">Maidenhair fern</name>
    <dbReference type="NCBI Taxonomy" id="13818"/>
    <lineage>
        <taxon>Eukaryota</taxon>
        <taxon>Viridiplantae</taxon>
        <taxon>Streptophyta</taxon>
        <taxon>Embryophyta</taxon>
        <taxon>Tracheophyta</taxon>
        <taxon>Polypodiopsida</taxon>
        <taxon>Polypodiidae</taxon>
        <taxon>Polypodiales</taxon>
        <taxon>Pteridineae</taxon>
        <taxon>Pteridaceae</taxon>
        <taxon>Vittarioideae</taxon>
        <taxon>Adiantum</taxon>
    </lineage>
</organism>
<keyword evidence="5" id="KW-0720">Serine protease</keyword>
<dbReference type="FunFam" id="3.50.30.30:FF:000005">
    <property type="entry name" value="subtilisin-like protease SBT1.5"/>
    <property type="match status" value="1"/>
</dbReference>
<keyword evidence="2" id="KW-0645">Protease</keyword>
<evidence type="ECO:0000256" key="2">
    <source>
        <dbReference type="ARBA" id="ARBA00022670"/>
    </source>
</evidence>
<dbReference type="Proteomes" id="UP000886520">
    <property type="component" value="Chromosome 6"/>
</dbReference>
<evidence type="ECO:0000259" key="9">
    <source>
        <dbReference type="Pfam" id="PF17766"/>
    </source>
</evidence>
<protein>
    <submittedName>
        <fullName evidence="10">Uncharacterized protein</fullName>
    </submittedName>
</protein>
<dbReference type="GO" id="GO:0006508">
    <property type="term" value="P:proteolysis"/>
    <property type="evidence" value="ECO:0007669"/>
    <property type="project" value="UniProtKB-KW"/>
</dbReference>
<dbReference type="Gene3D" id="3.50.30.30">
    <property type="match status" value="1"/>
</dbReference>
<keyword evidence="4" id="KW-0378">Hydrolase</keyword>
<dbReference type="PROSITE" id="PS51892">
    <property type="entry name" value="SUBTILASE"/>
    <property type="match status" value="1"/>
</dbReference>
<dbReference type="Gene3D" id="3.40.50.200">
    <property type="entry name" value="Peptidase S8/S53 domain"/>
    <property type="match status" value="1"/>
</dbReference>
<evidence type="ECO:0000313" key="11">
    <source>
        <dbReference type="Proteomes" id="UP000886520"/>
    </source>
</evidence>
<proteinExistence type="inferred from homology"/>
<dbReference type="AlphaFoldDB" id="A0A9D4V538"/>
<keyword evidence="3" id="KW-0732">Signal</keyword>
<evidence type="ECO:0000256" key="4">
    <source>
        <dbReference type="ARBA" id="ARBA00022801"/>
    </source>
</evidence>
<dbReference type="EMBL" id="JABFUD020000006">
    <property type="protein sequence ID" value="KAI5079122.1"/>
    <property type="molecule type" value="Genomic_DNA"/>
</dbReference>
<dbReference type="Pfam" id="PF00082">
    <property type="entry name" value="Peptidase_S8"/>
    <property type="match status" value="1"/>
</dbReference>
<accession>A0A9D4V538</accession>
<feature type="domain" description="PA" evidence="8">
    <location>
        <begin position="121"/>
        <end position="213"/>
    </location>
</feature>